<proteinExistence type="predicted"/>
<dbReference type="GO" id="GO:0046100">
    <property type="term" value="P:hypoxanthine metabolic process"/>
    <property type="evidence" value="ECO:0007669"/>
    <property type="project" value="TreeGrafter"/>
</dbReference>
<keyword evidence="2" id="KW-0808">Transferase</keyword>
<dbReference type="EMBL" id="LHQQ01000249">
    <property type="protein sequence ID" value="KOS38501.1"/>
    <property type="molecule type" value="Genomic_DNA"/>
</dbReference>
<dbReference type="FunFam" id="3.40.50.2020:FF:000033">
    <property type="entry name" value="Xanthine phosphoribosyltransferase 1"/>
    <property type="match status" value="1"/>
</dbReference>
<dbReference type="STRING" id="229535.A0A0M8P163"/>
<feature type="transmembrane region" description="Helical" evidence="4">
    <location>
        <begin position="65"/>
        <end position="91"/>
    </location>
</feature>
<keyword evidence="4" id="KW-0812">Transmembrane</keyword>
<dbReference type="GO" id="GO:0032263">
    <property type="term" value="P:GMP salvage"/>
    <property type="evidence" value="ECO:0007669"/>
    <property type="project" value="TreeGrafter"/>
</dbReference>
<evidence type="ECO:0008006" key="7">
    <source>
        <dbReference type="Google" id="ProtNLM"/>
    </source>
</evidence>
<evidence type="ECO:0000313" key="6">
    <source>
        <dbReference type="Proteomes" id="UP000037696"/>
    </source>
</evidence>
<evidence type="ECO:0000256" key="1">
    <source>
        <dbReference type="ARBA" id="ARBA00022676"/>
    </source>
</evidence>
<sequence>MNINIYAGVQGSTDKSPAHPRADILFGPTLFFFFFFFPLHSLFFFFFSLPLHFPFLWEKKRHSTVVITSLVDTLSLLELSLIIFISLYSFSKSILTTTKMSQKQYATYNDVRIPASRCLCQYIYIYILLKTSKTSKTHMNNNIKIPPHPAKKKKKKKKKKQIVHNLCKNSANGPLKSFEINLIIAIGGGGYIPARILRSFLKAPGGPNIPIQAIGLSLYERLGTDNVEEVPGTKVTRLQWLDMNSSMANLIGKNVLIVDEVDDTRTTLQYAVKELEDDVKEAQKQLAPEDERKNLKTNFFVFVLHNKDKPKKGELPTDMTENDQRYHAAVTTGDVWICYPWEAENIEEHDTLAKQSPIVDISGKSPIAKDPSTEVV</sequence>
<keyword evidence="1" id="KW-0328">Glycosyltransferase</keyword>
<evidence type="ECO:0000256" key="4">
    <source>
        <dbReference type="SAM" id="Phobius"/>
    </source>
</evidence>
<dbReference type="GO" id="GO:0032265">
    <property type="term" value="P:XMP salvage"/>
    <property type="evidence" value="ECO:0007669"/>
    <property type="project" value="TreeGrafter"/>
</dbReference>
<dbReference type="InterPro" id="IPR000836">
    <property type="entry name" value="PRTase_dom"/>
</dbReference>
<gene>
    <name evidence="5" type="ORF">ACN38_g10673</name>
</gene>
<name>A0A0M8P163_9EURO</name>
<keyword evidence="3" id="KW-0175">Coiled coil</keyword>
<dbReference type="GO" id="GO:0005737">
    <property type="term" value="C:cytoplasm"/>
    <property type="evidence" value="ECO:0007669"/>
    <property type="project" value="TreeGrafter"/>
</dbReference>
<dbReference type="PANTHER" id="PTHR43363:SF1">
    <property type="entry name" value="HYPOXANTHINE-GUANINE PHOSPHORIBOSYLTRANSFERASE"/>
    <property type="match status" value="1"/>
</dbReference>
<reference evidence="5 6" key="1">
    <citation type="submission" date="2015-08" db="EMBL/GenBank/DDBJ databases">
        <title>Genome sequencing of Penicillium nordicum.</title>
        <authorList>
            <person name="Nguyen H.D."/>
            <person name="Seifert K.A."/>
        </authorList>
    </citation>
    <scope>NUCLEOTIDE SEQUENCE [LARGE SCALE GENOMIC DNA]</scope>
    <source>
        <strain evidence="5 6">DAOMC 185683</strain>
    </source>
</reference>
<evidence type="ECO:0000256" key="2">
    <source>
        <dbReference type="ARBA" id="ARBA00022679"/>
    </source>
</evidence>
<dbReference type="PANTHER" id="PTHR43363">
    <property type="entry name" value="HYPOXANTHINE PHOSPHORIBOSYLTRANSFERASE"/>
    <property type="match status" value="1"/>
</dbReference>
<dbReference type="OrthoDB" id="9973266at2759"/>
<keyword evidence="4" id="KW-0472">Membrane</keyword>
<dbReference type="GO" id="GO:0004422">
    <property type="term" value="F:hypoxanthine phosphoribosyltransferase activity"/>
    <property type="evidence" value="ECO:0007669"/>
    <property type="project" value="TreeGrafter"/>
</dbReference>
<keyword evidence="4" id="KW-1133">Transmembrane helix</keyword>
<dbReference type="GO" id="GO:0032264">
    <property type="term" value="P:IMP salvage"/>
    <property type="evidence" value="ECO:0007669"/>
    <property type="project" value="TreeGrafter"/>
</dbReference>
<evidence type="ECO:0000313" key="5">
    <source>
        <dbReference type="EMBL" id="KOS38501.1"/>
    </source>
</evidence>
<dbReference type="SUPFAM" id="SSF53271">
    <property type="entry name" value="PRTase-like"/>
    <property type="match status" value="1"/>
</dbReference>
<protein>
    <recommendedName>
        <fullName evidence="7">Phosphoribosyltransferase domain-containing protein</fullName>
    </recommendedName>
</protein>
<accession>A0A0M8P163</accession>
<feature type="coiled-coil region" evidence="3">
    <location>
        <begin position="265"/>
        <end position="292"/>
    </location>
</feature>
<evidence type="ECO:0000256" key="3">
    <source>
        <dbReference type="SAM" id="Coils"/>
    </source>
</evidence>
<keyword evidence="6" id="KW-1185">Reference proteome</keyword>
<feature type="transmembrane region" description="Helical" evidence="4">
    <location>
        <begin position="30"/>
        <end position="53"/>
    </location>
</feature>
<dbReference type="InterPro" id="IPR029057">
    <property type="entry name" value="PRTase-like"/>
</dbReference>
<dbReference type="AlphaFoldDB" id="A0A0M8P163"/>
<dbReference type="Gene3D" id="3.40.50.2020">
    <property type="match status" value="1"/>
</dbReference>
<organism evidence="5 6">
    <name type="scientific">Penicillium nordicum</name>
    <dbReference type="NCBI Taxonomy" id="229535"/>
    <lineage>
        <taxon>Eukaryota</taxon>
        <taxon>Fungi</taxon>
        <taxon>Dikarya</taxon>
        <taxon>Ascomycota</taxon>
        <taxon>Pezizomycotina</taxon>
        <taxon>Eurotiomycetes</taxon>
        <taxon>Eurotiomycetidae</taxon>
        <taxon>Eurotiales</taxon>
        <taxon>Aspergillaceae</taxon>
        <taxon>Penicillium</taxon>
    </lineage>
</organism>
<dbReference type="CDD" id="cd06223">
    <property type="entry name" value="PRTases_typeI"/>
    <property type="match status" value="1"/>
</dbReference>
<comment type="caution">
    <text evidence="5">The sequence shown here is derived from an EMBL/GenBank/DDBJ whole genome shotgun (WGS) entry which is preliminary data.</text>
</comment>
<dbReference type="Proteomes" id="UP000037696">
    <property type="component" value="Unassembled WGS sequence"/>
</dbReference>